<evidence type="ECO:0000259" key="10">
    <source>
        <dbReference type="Pfam" id="PF07486"/>
    </source>
</evidence>
<dbReference type="NCBIfam" id="TIGR02869">
    <property type="entry name" value="spore_SleB"/>
    <property type="match status" value="1"/>
</dbReference>
<dbReference type="GO" id="GO:0071555">
    <property type="term" value="P:cell wall organization"/>
    <property type="evidence" value="ECO:0007669"/>
    <property type="project" value="UniProtKB-KW"/>
</dbReference>
<evidence type="ECO:0000256" key="8">
    <source>
        <dbReference type="NCBIfam" id="TIGR02869"/>
    </source>
</evidence>
<dbReference type="AlphaFoldDB" id="A0A1Z5HQP9"/>
<evidence type="ECO:0000256" key="6">
    <source>
        <dbReference type="ARBA" id="ARBA00022969"/>
    </source>
</evidence>
<evidence type="ECO:0000256" key="5">
    <source>
        <dbReference type="ARBA" id="ARBA00022801"/>
    </source>
</evidence>
<protein>
    <recommendedName>
        <fullName evidence="2 8">Spore cortex-lytic enzyme</fullName>
    </recommendedName>
</protein>
<keyword evidence="6" id="KW-0749">Sporulation</keyword>
<organism evidence="11 12">
    <name type="scientific">Calderihabitans maritimus</name>
    <dbReference type="NCBI Taxonomy" id="1246530"/>
    <lineage>
        <taxon>Bacteria</taxon>
        <taxon>Bacillati</taxon>
        <taxon>Bacillota</taxon>
        <taxon>Clostridia</taxon>
        <taxon>Neomoorellales</taxon>
        <taxon>Calderihabitantaceae</taxon>
        <taxon>Calderihabitans</taxon>
    </lineage>
</organism>
<dbReference type="Pfam" id="PF07486">
    <property type="entry name" value="Hydrolase_2"/>
    <property type="match status" value="1"/>
</dbReference>
<dbReference type="InterPro" id="IPR042047">
    <property type="entry name" value="SleB_dom1"/>
</dbReference>
<sequence>MRFPIKCYKLVILGLLWGLLLIFLSGDLSQAQDRRTLYWGTSGPDVILLQQKLSQWGYYDGPIDGIYGPKTFAAVQLFQRKNGLAVDGVVGPATWAALGVGPAPAPYRSTPAVSRSEEVNLLARVVHGEASGEPFEGKVAVAAVILNRVQSPSFPNTLAGVIYQPLAFESVANGQIWARPPSPESVRAAVAALSGWDPTYGALYFWNPAKPVNPWVWTRRIVRTIGRHVFAL</sequence>
<name>A0A1Z5HQP9_9FIRM</name>
<keyword evidence="7" id="KW-0961">Cell wall biogenesis/degradation</keyword>
<dbReference type="SUPFAM" id="SSF47090">
    <property type="entry name" value="PGBD-like"/>
    <property type="match status" value="1"/>
</dbReference>
<dbReference type="InterPro" id="IPR002477">
    <property type="entry name" value="Peptidoglycan-bd-like"/>
</dbReference>
<dbReference type="GO" id="GO:0016787">
    <property type="term" value="F:hydrolase activity"/>
    <property type="evidence" value="ECO:0007669"/>
    <property type="project" value="UniProtKB-KW"/>
</dbReference>
<dbReference type="Gene3D" id="1.10.10.2520">
    <property type="entry name" value="Cell wall hydrolase SleB, domain 1"/>
    <property type="match status" value="1"/>
</dbReference>
<evidence type="ECO:0000259" key="9">
    <source>
        <dbReference type="Pfam" id="PF01471"/>
    </source>
</evidence>
<dbReference type="Gene3D" id="6.20.240.60">
    <property type="match status" value="1"/>
</dbReference>
<evidence type="ECO:0000256" key="4">
    <source>
        <dbReference type="ARBA" id="ARBA00022729"/>
    </source>
</evidence>
<evidence type="ECO:0000256" key="7">
    <source>
        <dbReference type="ARBA" id="ARBA00023316"/>
    </source>
</evidence>
<dbReference type="InterPro" id="IPR014224">
    <property type="entry name" value="Spore_cortex_SleB"/>
</dbReference>
<evidence type="ECO:0000313" key="11">
    <source>
        <dbReference type="EMBL" id="GAW91635.1"/>
    </source>
</evidence>
<evidence type="ECO:0000256" key="1">
    <source>
        <dbReference type="ARBA" id="ARBA00007010"/>
    </source>
</evidence>
<dbReference type="InterPro" id="IPR036365">
    <property type="entry name" value="PGBD-like_sf"/>
</dbReference>
<accession>A0A1Z5HQP9</accession>
<reference evidence="12" key="1">
    <citation type="journal article" date="2017" name="Appl. Environ. Microbiol.">
        <title>Genomic analysis of Calderihabitans maritimus KKC1, a thermophilic hydrogenogenic carboxydotrophic bacterium isolated from marine sediment.</title>
        <authorList>
            <person name="Omae K."/>
            <person name="Yoneda Y."/>
            <person name="Fukuyama Y."/>
            <person name="Yoshida T."/>
            <person name="Sako Y."/>
        </authorList>
    </citation>
    <scope>NUCLEOTIDE SEQUENCE [LARGE SCALE GENOMIC DNA]</scope>
    <source>
        <strain evidence="12">KKC1</strain>
    </source>
</reference>
<proteinExistence type="inferred from homology"/>
<dbReference type="GO" id="GO:0009847">
    <property type="term" value="P:spore germination"/>
    <property type="evidence" value="ECO:0007669"/>
    <property type="project" value="UniProtKB-UniRule"/>
</dbReference>
<feature type="domain" description="Peptidoglycan binding-like" evidence="9">
    <location>
        <begin position="42"/>
        <end position="98"/>
    </location>
</feature>
<dbReference type="EMBL" id="BDGJ01000023">
    <property type="protein sequence ID" value="GAW91635.1"/>
    <property type="molecule type" value="Genomic_DNA"/>
</dbReference>
<dbReference type="Pfam" id="PF01471">
    <property type="entry name" value="PG_binding_1"/>
    <property type="match status" value="1"/>
</dbReference>
<keyword evidence="12" id="KW-1185">Reference proteome</keyword>
<gene>
    <name evidence="11" type="ORF">KKC1_07960</name>
</gene>
<comment type="similarity">
    <text evidence="1">Belongs to the SleB family.</text>
</comment>
<evidence type="ECO:0000256" key="2">
    <source>
        <dbReference type="ARBA" id="ARBA00018364"/>
    </source>
</evidence>
<dbReference type="OrthoDB" id="9785345at2"/>
<dbReference type="Proteomes" id="UP000197032">
    <property type="component" value="Unassembled WGS sequence"/>
</dbReference>
<keyword evidence="5" id="KW-0378">Hydrolase</keyword>
<evidence type="ECO:0000256" key="3">
    <source>
        <dbReference type="ARBA" id="ARBA00022544"/>
    </source>
</evidence>
<dbReference type="RefSeq" id="WP_088553141.1">
    <property type="nucleotide sequence ID" value="NZ_BDGJ01000023.1"/>
</dbReference>
<dbReference type="Gene3D" id="1.10.101.10">
    <property type="entry name" value="PGBD-like superfamily/PGBD"/>
    <property type="match status" value="1"/>
</dbReference>
<comment type="caution">
    <text evidence="11">The sequence shown here is derived from an EMBL/GenBank/DDBJ whole genome shotgun (WGS) entry which is preliminary data.</text>
</comment>
<dbReference type="InterPro" id="IPR011105">
    <property type="entry name" value="Cell_wall_hydrolase_SleB"/>
</dbReference>
<keyword evidence="4" id="KW-0732">Signal</keyword>
<evidence type="ECO:0000313" key="12">
    <source>
        <dbReference type="Proteomes" id="UP000197032"/>
    </source>
</evidence>
<feature type="domain" description="Cell wall hydrolase SleB" evidence="10">
    <location>
        <begin position="132"/>
        <end position="231"/>
    </location>
</feature>
<dbReference type="InterPro" id="IPR036366">
    <property type="entry name" value="PGBDSf"/>
</dbReference>
<keyword evidence="3" id="KW-0309">Germination</keyword>
<dbReference type="GO" id="GO:0030435">
    <property type="term" value="P:sporulation resulting in formation of a cellular spore"/>
    <property type="evidence" value="ECO:0007669"/>
    <property type="project" value="UniProtKB-KW"/>
</dbReference>